<reference evidence="1 2" key="1">
    <citation type="submission" date="2018-05" db="EMBL/GenBank/DDBJ databases">
        <title>Pedobacter paludis sp. nov., isolated from wetland soil.</title>
        <authorList>
            <person name="Zhang Y."/>
            <person name="Wang G."/>
        </authorList>
    </citation>
    <scope>NUCLEOTIDE SEQUENCE [LARGE SCALE GENOMIC DNA]</scope>
    <source>
        <strain evidence="1 2">KCTC22721</strain>
    </source>
</reference>
<proteinExistence type="predicted"/>
<dbReference type="AlphaFoldDB" id="A0A317EJ75"/>
<evidence type="ECO:0000313" key="1">
    <source>
        <dbReference type="EMBL" id="PWS26149.1"/>
    </source>
</evidence>
<protein>
    <submittedName>
        <fullName evidence="1">Mobilization protein</fullName>
    </submittedName>
</protein>
<dbReference type="Proteomes" id="UP000245379">
    <property type="component" value="Unassembled WGS sequence"/>
</dbReference>
<comment type="caution">
    <text evidence="1">The sequence shown here is derived from an EMBL/GenBank/DDBJ whole genome shotgun (WGS) entry which is preliminary data.</text>
</comment>
<evidence type="ECO:0000313" key="2">
    <source>
        <dbReference type="Proteomes" id="UP000245379"/>
    </source>
</evidence>
<dbReference type="OrthoDB" id="678846at2"/>
<accession>A0A317EJ75</accession>
<dbReference type="EMBL" id="QGNZ01000004">
    <property type="protein sequence ID" value="PWS26149.1"/>
    <property type="molecule type" value="Genomic_DNA"/>
</dbReference>
<organism evidence="1 2">
    <name type="scientific">Pedobacter yonginense</name>
    <dbReference type="NCBI Taxonomy" id="651869"/>
    <lineage>
        <taxon>Bacteria</taxon>
        <taxon>Pseudomonadati</taxon>
        <taxon>Bacteroidota</taxon>
        <taxon>Sphingobacteriia</taxon>
        <taxon>Sphingobacteriales</taxon>
        <taxon>Sphingobacteriaceae</taxon>
        <taxon>Pedobacter</taxon>
    </lineage>
</organism>
<keyword evidence="2" id="KW-1185">Reference proteome</keyword>
<gene>
    <name evidence="1" type="ORF">DHW03_15245</name>
</gene>
<name>A0A317EJ75_9SPHI</name>
<dbReference type="RefSeq" id="WP_109926714.1">
    <property type="nucleotide sequence ID" value="NZ_QGNZ01000004.1"/>
</dbReference>
<sequence length="135" mass="15760">MSNKTIEKQPRLTHPVRTRVTEKTHEKLQELKATSNCRSIGEVARKILSREKILCFYTDTTMNAPMEELASIRKELKSIGVNINQQTRHFHTAESELQRSFHFMKTSDLYKNVGEKVDRLLFLIGQLSLKWLQES</sequence>